<dbReference type="Proteomes" id="UP000480854">
    <property type="component" value="Unassembled WGS sequence"/>
</dbReference>
<evidence type="ECO:0000313" key="2">
    <source>
        <dbReference type="EMBL" id="KAA0677289.1"/>
    </source>
</evidence>
<accession>A0A9W7NGP4</accession>
<dbReference type="RefSeq" id="WP_149471433.1">
    <property type="nucleotide sequence ID" value="NZ_QOKW01000025.1"/>
</dbReference>
<evidence type="ECO:0000259" key="1">
    <source>
        <dbReference type="Pfam" id="PF20155"/>
    </source>
</evidence>
<gene>
    <name evidence="2" type="ORF">DS843_24380</name>
</gene>
<protein>
    <recommendedName>
        <fullName evidence="1">Tape measure protein N-terminal domain-containing protein</fullName>
    </recommendedName>
</protein>
<name>A0A9W7NGP4_9PROT</name>
<keyword evidence="3" id="KW-1185">Reference proteome</keyword>
<dbReference type="InterPro" id="IPR013491">
    <property type="entry name" value="Tape_meas_N"/>
</dbReference>
<dbReference type="OrthoDB" id="7996304at2"/>
<dbReference type="EMBL" id="QOKW01000025">
    <property type="protein sequence ID" value="KAA0677289.1"/>
    <property type="molecule type" value="Genomic_DNA"/>
</dbReference>
<sequence>MSQALASGRLQGDEYRSLAENMPALTREIARTMGVTTGELKGLASAGLITTDIVLKALRNMTDQVNKDFASIPRTVEQINTAISNQWD</sequence>
<dbReference type="Pfam" id="PF20155">
    <property type="entry name" value="TMP_3"/>
    <property type="match status" value="1"/>
</dbReference>
<reference evidence="2 3" key="1">
    <citation type="submission" date="2018-07" db="EMBL/GenBank/DDBJ databases">
        <title>Genome sequence of Azospirillum sp. ATCC 49961.</title>
        <authorList>
            <person name="Sant'Anna F.H."/>
            <person name="Baldani J.I."/>
            <person name="Zilli J.E."/>
            <person name="Reis V.M."/>
            <person name="Hartmann A."/>
            <person name="Cruz L."/>
            <person name="de Souza E.M."/>
            <person name="de Oliveira Pedrosa F."/>
            <person name="Passaglia L.M.P."/>
        </authorList>
    </citation>
    <scope>NUCLEOTIDE SEQUENCE [LARGE SCALE GENOMIC DNA]</scope>
    <source>
        <strain evidence="2 3">ATCC 49961</strain>
    </source>
</reference>
<comment type="caution">
    <text evidence="2">The sequence shown here is derived from an EMBL/GenBank/DDBJ whole genome shotgun (WGS) entry which is preliminary data.</text>
</comment>
<proteinExistence type="predicted"/>
<organism evidence="2 3">
    <name type="scientific">Roseomonas genomospecies 6</name>
    <dbReference type="NCBI Taxonomy" id="214106"/>
    <lineage>
        <taxon>Bacteria</taxon>
        <taxon>Pseudomonadati</taxon>
        <taxon>Pseudomonadota</taxon>
        <taxon>Alphaproteobacteria</taxon>
        <taxon>Acetobacterales</taxon>
        <taxon>Roseomonadaceae</taxon>
        <taxon>Roseomonas</taxon>
    </lineage>
</organism>
<dbReference type="NCBIfam" id="TIGR02675">
    <property type="entry name" value="tape_meas_nterm"/>
    <property type="match status" value="1"/>
</dbReference>
<dbReference type="AlphaFoldDB" id="A0A9W7NGP4"/>
<evidence type="ECO:0000313" key="3">
    <source>
        <dbReference type="Proteomes" id="UP000480854"/>
    </source>
</evidence>
<feature type="domain" description="Tape measure protein N-terminal" evidence="1">
    <location>
        <begin position="1"/>
        <end position="88"/>
    </location>
</feature>